<keyword evidence="3" id="KW-1185">Reference proteome</keyword>
<feature type="signal peptide" evidence="1">
    <location>
        <begin position="1"/>
        <end position="24"/>
    </location>
</feature>
<protein>
    <recommendedName>
        <fullName evidence="4">Copper resistance protein NlpE</fullName>
    </recommendedName>
</protein>
<dbReference type="EMBL" id="BMYK01000006">
    <property type="protein sequence ID" value="GHC82449.1"/>
    <property type="molecule type" value="Genomic_DNA"/>
</dbReference>
<dbReference type="PROSITE" id="PS51257">
    <property type="entry name" value="PROKAR_LIPOPROTEIN"/>
    <property type="match status" value="1"/>
</dbReference>
<evidence type="ECO:0000256" key="1">
    <source>
        <dbReference type="SAM" id="SignalP"/>
    </source>
</evidence>
<evidence type="ECO:0008006" key="4">
    <source>
        <dbReference type="Google" id="ProtNLM"/>
    </source>
</evidence>
<gene>
    <name evidence="2" type="ORF">GCM10007320_25630</name>
</gene>
<keyword evidence="1" id="KW-0732">Signal</keyword>
<comment type="caution">
    <text evidence="2">The sequence shown here is derived from an EMBL/GenBank/DDBJ whole genome shotgun (WGS) entry which is preliminary data.</text>
</comment>
<feature type="chain" id="PRO_5045158484" description="Copper resistance protein NlpE" evidence="1">
    <location>
        <begin position="25"/>
        <end position="176"/>
    </location>
</feature>
<accession>A0ABQ3G1D2</accession>
<evidence type="ECO:0000313" key="3">
    <source>
        <dbReference type="Proteomes" id="UP000626210"/>
    </source>
</evidence>
<reference evidence="3" key="1">
    <citation type="journal article" date="2019" name="Int. J. Syst. Evol. Microbiol.">
        <title>The Global Catalogue of Microorganisms (GCM) 10K type strain sequencing project: providing services to taxonomists for standard genome sequencing and annotation.</title>
        <authorList>
            <consortium name="The Broad Institute Genomics Platform"/>
            <consortium name="The Broad Institute Genome Sequencing Center for Infectious Disease"/>
            <person name="Wu L."/>
            <person name="Ma J."/>
        </authorList>
    </citation>
    <scope>NUCLEOTIDE SEQUENCE [LARGE SCALE GENOMIC DNA]</scope>
    <source>
        <strain evidence="3">KCTC 23314</strain>
    </source>
</reference>
<proteinExistence type="predicted"/>
<evidence type="ECO:0000313" key="2">
    <source>
        <dbReference type="EMBL" id="GHC82449.1"/>
    </source>
</evidence>
<dbReference type="Proteomes" id="UP000626210">
    <property type="component" value="Unassembled WGS sequence"/>
</dbReference>
<name>A0ABQ3G1D2_9BURK</name>
<sequence>MPLTTMKRFAELLACLWVACLVVACGPGTGGTGTGPNAGAALAEGTYAATLDAALQPMQPLPCGDRCTGALVLSVSAARVELSLPCQRFVHEGSWVFDADGQAELTGRWSGLVVADGQTVLREQSARLTLVASLPDGQGLRLQLTLRDLEGTTLLGPVWLTQQPPAAAAVSCLSSE</sequence>
<organism evidence="2 3">
    <name type="scientific">Pseudorhodoferax aquiterrae</name>
    <dbReference type="NCBI Taxonomy" id="747304"/>
    <lineage>
        <taxon>Bacteria</taxon>
        <taxon>Pseudomonadati</taxon>
        <taxon>Pseudomonadota</taxon>
        <taxon>Betaproteobacteria</taxon>
        <taxon>Burkholderiales</taxon>
        <taxon>Comamonadaceae</taxon>
    </lineage>
</organism>